<organism evidence="1 2">
    <name type="scientific">Nonlabens dokdonensis (strain DSM 17205 / KCTC 12402 / DSW-6)</name>
    <name type="common">Donghaeana dokdonensis</name>
    <dbReference type="NCBI Taxonomy" id="592029"/>
    <lineage>
        <taxon>Bacteria</taxon>
        <taxon>Pseudomonadati</taxon>
        <taxon>Bacteroidota</taxon>
        <taxon>Flavobacteriia</taxon>
        <taxon>Flavobacteriales</taxon>
        <taxon>Flavobacteriaceae</taxon>
        <taxon>Nonlabens</taxon>
    </lineage>
</organism>
<sequence length="42" mass="4803">MDGKDTYMNLKLKSILNLKVFEVSSSEFLKFTAFAKARSKQS</sequence>
<gene>
    <name evidence="1" type="ordered locus">DDD_0218</name>
</gene>
<reference evidence="1 2" key="1">
    <citation type="journal article" date="2013" name="Genome Biol. Evol.">
        <title>Genomic makeup of the marine flavobacterium Nonlabens (Donghaeana) dokdonensis DSW-6 and identification of a novel class of rhodopsins.</title>
        <authorList>
            <person name="Kwon S.K."/>
            <person name="Kim B.K."/>
            <person name="Song J.Y."/>
            <person name="Kwak M.J."/>
            <person name="Lee C.H."/>
            <person name="Yoon J.H."/>
            <person name="Oh T.K."/>
            <person name="Kim J.F."/>
        </authorList>
    </citation>
    <scope>NUCLEOTIDE SEQUENCE [LARGE SCALE GENOMIC DNA]</scope>
    <source>
        <strain evidence="2">DSM 17205 / KCTC 12402 / DSW-6</strain>
    </source>
</reference>
<dbReference type="HOGENOM" id="CLU_3254835_0_0_10"/>
<evidence type="ECO:0000313" key="2">
    <source>
        <dbReference type="Proteomes" id="UP000011173"/>
    </source>
</evidence>
<dbReference type="STRING" id="592029.DDD_0218"/>
<proteinExistence type="predicted"/>
<dbReference type="KEGG" id="ndo:DDD_0218"/>
<name>L7W5J1_NONDD</name>
<accession>L7W5J1</accession>
<dbReference type="PATRIC" id="fig|592029.3.peg.216"/>
<dbReference type="Proteomes" id="UP000011173">
    <property type="component" value="Chromosome"/>
</dbReference>
<evidence type="ECO:0000313" key="1">
    <source>
        <dbReference type="EMBL" id="AGC75344.1"/>
    </source>
</evidence>
<dbReference type="RefSeq" id="WP_015360842.1">
    <property type="nucleotide sequence ID" value="NC_020156.1"/>
</dbReference>
<protein>
    <submittedName>
        <fullName evidence="1">Uncharacterized protein</fullName>
    </submittedName>
</protein>
<dbReference type="EMBL" id="CP001397">
    <property type="protein sequence ID" value="AGC75344.1"/>
    <property type="molecule type" value="Genomic_DNA"/>
</dbReference>
<dbReference type="AlphaFoldDB" id="L7W5J1"/>